<gene>
    <name evidence="2" type="ORF">SHERM_26013</name>
</gene>
<sequence>METMDDMASIFKGFGDEQSTLFDKYERLSFEVHLNQAILGRSFSEPAAMSLRPPPKQGARPGKRGLGSGFQKVIKKLLSPILGSSKGAVKDAGINAKDPMFLKTFCKSQRA</sequence>
<evidence type="ECO:0000313" key="2">
    <source>
        <dbReference type="EMBL" id="CAA0830592.1"/>
    </source>
</evidence>
<comment type="caution">
    <text evidence="2">The sequence shown here is derived from an EMBL/GenBank/DDBJ whole genome shotgun (WGS) entry which is preliminary data.</text>
</comment>
<keyword evidence="3" id="KW-1185">Reference proteome</keyword>
<evidence type="ECO:0000256" key="1">
    <source>
        <dbReference type="SAM" id="MobiDB-lite"/>
    </source>
</evidence>
<organism evidence="2 3">
    <name type="scientific">Striga hermonthica</name>
    <name type="common">Purple witchweed</name>
    <name type="synonym">Buchnera hermonthica</name>
    <dbReference type="NCBI Taxonomy" id="68872"/>
    <lineage>
        <taxon>Eukaryota</taxon>
        <taxon>Viridiplantae</taxon>
        <taxon>Streptophyta</taxon>
        <taxon>Embryophyta</taxon>
        <taxon>Tracheophyta</taxon>
        <taxon>Spermatophyta</taxon>
        <taxon>Magnoliopsida</taxon>
        <taxon>eudicotyledons</taxon>
        <taxon>Gunneridae</taxon>
        <taxon>Pentapetalae</taxon>
        <taxon>asterids</taxon>
        <taxon>lamiids</taxon>
        <taxon>Lamiales</taxon>
        <taxon>Orobanchaceae</taxon>
        <taxon>Buchnereae</taxon>
        <taxon>Striga</taxon>
    </lineage>
</organism>
<dbReference type="AlphaFoldDB" id="A0A9N7NH57"/>
<accession>A0A9N7NH57</accession>
<proteinExistence type="predicted"/>
<dbReference type="OrthoDB" id="887860at2759"/>
<name>A0A9N7NH57_STRHE</name>
<reference evidence="2" key="1">
    <citation type="submission" date="2019-12" db="EMBL/GenBank/DDBJ databases">
        <authorList>
            <person name="Scholes J."/>
        </authorList>
    </citation>
    <scope>NUCLEOTIDE SEQUENCE</scope>
</reference>
<dbReference type="EMBL" id="CACSLK010027829">
    <property type="protein sequence ID" value="CAA0830592.1"/>
    <property type="molecule type" value="Genomic_DNA"/>
</dbReference>
<dbReference type="PANTHER" id="PTHR48196:SF1">
    <property type="entry name" value="DUF630 DOMAIN-CONTAINING PROTEIN"/>
    <property type="match status" value="1"/>
</dbReference>
<dbReference type="Proteomes" id="UP001153555">
    <property type="component" value="Unassembled WGS sequence"/>
</dbReference>
<protein>
    <submittedName>
        <fullName evidence="2">Uncharacterized protein</fullName>
    </submittedName>
</protein>
<evidence type="ECO:0000313" key="3">
    <source>
        <dbReference type="Proteomes" id="UP001153555"/>
    </source>
</evidence>
<feature type="region of interest" description="Disordered" evidence="1">
    <location>
        <begin position="45"/>
        <end position="66"/>
    </location>
</feature>
<dbReference type="PANTHER" id="PTHR48196">
    <property type="entry name" value="DUF630 DOMAIN-CONTAINING PROTEIN"/>
    <property type="match status" value="1"/>
</dbReference>